<dbReference type="Proteomes" id="UP000276133">
    <property type="component" value="Unassembled WGS sequence"/>
</dbReference>
<name>A0A3M7SX33_BRAPC</name>
<evidence type="ECO:0000313" key="1">
    <source>
        <dbReference type="EMBL" id="RNA40353.1"/>
    </source>
</evidence>
<proteinExistence type="predicted"/>
<evidence type="ECO:0000313" key="2">
    <source>
        <dbReference type="Proteomes" id="UP000276133"/>
    </source>
</evidence>
<keyword evidence="2" id="KW-1185">Reference proteome</keyword>
<organism evidence="1 2">
    <name type="scientific">Brachionus plicatilis</name>
    <name type="common">Marine rotifer</name>
    <name type="synonym">Brachionus muelleri</name>
    <dbReference type="NCBI Taxonomy" id="10195"/>
    <lineage>
        <taxon>Eukaryota</taxon>
        <taxon>Metazoa</taxon>
        <taxon>Spiralia</taxon>
        <taxon>Gnathifera</taxon>
        <taxon>Rotifera</taxon>
        <taxon>Eurotatoria</taxon>
        <taxon>Monogononta</taxon>
        <taxon>Pseudotrocha</taxon>
        <taxon>Ploima</taxon>
        <taxon>Brachionidae</taxon>
        <taxon>Brachionus</taxon>
    </lineage>
</organism>
<sequence>MRINVHCIDQLDKTHLLIIFFNKFLLDSSEWIWPSYQPYDKNYKESRRSRKNGRDLIKK</sequence>
<dbReference type="EMBL" id="REGN01000651">
    <property type="protein sequence ID" value="RNA40353.1"/>
    <property type="molecule type" value="Genomic_DNA"/>
</dbReference>
<reference evidence="1 2" key="1">
    <citation type="journal article" date="2018" name="Sci. Rep.">
        <title>Genomic signatures of local adaptation to the degree of environmental predictability in rotifers.</title>
        <authorList>
            <person name="Franch-Gras L."/>
            <person name="Hahn C."/>
            <person name="Garcia-Roger E.M."/>
            <person name="Carmona M.J."/>
            <person name="Serra M."/>
            <person name="Gomez A."/>
        </authorList>
    </citation>
    <scope>NUCLEOTIDE SEQUENCE [LARGE SCALE GENOMIC DNA]</scope>
    <source>
        <strain evidence="1">HYR1</strain>
    </source>
</reference>
<dbReference type="AlphaFoldDB" id="A0A3M7SX33"/>
<accession>A0A3M7SX33</accession>
<comment type="caution">
    <text evidence="1">The sequence shown here is derived from an EMBL/GenBank/DDBJ whole genome shotgun (WGS) entry which is preliminary data.</text>
</comment>
<gene>
    <name evidence="1" type="ORF">BpHYR1_042494</name>
</gene>
<protein>
    <submittedName>
        <fullName evidence="1">Uncharacterized protein</fullName>
    </submittedName>
</protein>